<comment type="caution">
    <text evidence="2">The sequence shown here is derived from an EMBL/GenBank/DDBJ whole genome shotgun (WGS) entry which is preliminary data.</text>
</comment>
<sequence>MKTCPVCHARAFDDAEVCFGCLHRFAAAELNTPRAAIPKPGSTRGASPAAEGGAIAAEGAASAMAAVETAPSTSAAAAASSAIPASSAFARTSGSVSGRMGLSATPSAAMPSAAASPASPQPSMKDDVPPAFPANAVSPDRQTVCPGDAAGVARAMPEGAFARADSAKGLEAAVLRAPMTGPEASASASKGASAKAIFPADVPGGGSAPPGTSRTFVDFPSSGAAPAPAVSSTSASSATFQASSSAPSSGRGLAVPEVPSTSDSPSVLPTASPASSALAGAGASELSALILGLMEQLRGGATLRSGPCPFAKEAEASPADAEAPAPQVSAASGGGLRLPTRGCTDGAEWVVRFEFPEGAIIEGGLDGNVEKDGARGLSLILKTGGVDAGRAFAATGSRVAAALEDERGRACASGVRASPRASDGACRLAARGAHAREALVSGCEPVAAKEAS</sequence>
<evidence type="ECO:0000313" key="3">
    <source>
        <dbReference type="Proteomes" id="UP000236488"/>
    </source>
</evidence>
<organism evidence="2 3">
    <name type="scientific">Rubneribacter badeniensis</name>
    <dbReference type="NCBI Taxonomy" id="2070688"/>
    <lineage>
        <taxon>Bacteria</taxon>
        <taxon>Bacillati</taxon>
        <taxon>Actinomycetota</taxon>
        <taxon>Coriobacteriia</taxon>
        <taxon>Eggerthellales</taxon>
        <taxon>Eggerthellaceae</taxon>
        <taxon>Rubneribacter</taxon>
    </lineage>
</organism>
<reference evidence="2 3" key="1">
    <citation type="journal article" date="2018" name="Int. J. Syst. Evol. Microbiol.">
        <title>Rubneribacter badeniensis gen. nov., sp. nov. and Enteroscipio rubneri gen. nov., sp. nov., new members of the Eggerthellaceae isolated from human faeces.</title>
        <authorList>
            <person name="Danylec N."/>
            <person name="Gobl A."/>
            <person name="Stoll D.A."/>
            <person name="Hetzer B."/>
            <person name="Kulling S.E."/>
            <person name="Huch M."/>
        </authorList>
    </citation>
    <scope>NUCLEOTIDE SEQUENCE [LARGE SCALE GENOMIC DNA]</scope>
    <source>
        <strain evidence="2 3">ResAG-85</strain>
    </source>
</reference>
<evidence type="ECO:0000256" key="1">
    <source>
        <dbReference type="SAM" id="MobiDB-lite"/>
    </source>
</evidence>
<dbReference type="EMBL" id="PPEL01000033">
    <property type="protein sequence ID" value="PNV65378.1"/>
    <property type="molecule type" value="Genomic_DNA"/>
</dbReference>
<accession>A0A2K2U593</accession>
<feature type="compositionally biased region" description="Low complexity" evidence="1">
    <location>
        <begin position="103"/>
        <end position="123"/>
    </location>
</feature>
<feature type="compositionally biased region" description="Low complexity" evidence="1">
    <location>
        <begin position="220"/>
        <end position="249"/>
    </location>
</feature>
<dbReference type="Proteomes" id="UP000236488">
    <property type="component" value="Unassembled WGS sequence"/>
</dbReference>
<protein>
    <submittedName>
        <fullName evidence="2">Uncharacterized protein</fullName>
    </submittedName>
</protein>
<feature type="compositionally biased region" description="Low complexity" evidence="1">
    <location>
        <begin position="264"/>
        <end position="275"/>
    </location>
</feature>
<name>A0A2K2U593_9ACTN</name>
<gene>
    <name evidence="2" type="ORF">C2L80_06840</name>
</gene>
<proteinExistence type="predicted"/>
<keyword evidence="3" id="KW-1185">Reference proteome</keyword>
<evidence type="ECO:0000313" key="2">
    <source>
        <dbReference type="EMBL" id="PNV65378.1"/>
    </source>
</evidence>
<feature type="region of interest" description="Disordered" evidence="1">
    <location>
        <begin position="94"/>
        <end position="130"/>
    </location>
</feature>
<feature type="region of interest" description="Disordered" evidence="1">
    <location>
        <begin position="201"/>
        <end position="275"/>
    </location>
</feature>
<dbReference type="AlphaFoldDB" id="A0A2K2U593"/>